<proteinExistence type="predicted"/>
<sequence length="80" mass="9047">MTNPFSAASEAYENVVKRLSTGFRPDFSILQEAGANAVWTLFEFCRTAECELPKWISLLPQCRTCCSRQDVVTGEGRLIW</sequence>
<dbReference type="RefSeq" id="WP_269884389.1">
    <property type="nucleotide sequence ID" value="NZ_JAQAGZ010000020.1"/>
</dbReference>
<reference evidence="1 2" key="1">
    <citation type="submission" date="2022-12" db="EMBL/GenBank/DDBJ databases">
        <title>Draft genome sequence of Paenibacillus sp. dW9.</title>
        <authorList>
            <person name="Choi E.-W."/>
            <person name="Kim D.-U."/>
        </authorList>
    </citation>
    <scope>NUCLEOTIDE SEQUENCE [LARGE SCALE GENOMIC DNA]</scope>
    <source>
        <strain evidence="2">dW9</strain>
    </source>
</reference>
<gene>
    <name evidence="1" type="ORF">O9H85_26350</name>
</gene>
<protein>
    <submittedName>
        <fullName evidence="1">Uncharacterized protein</fullName>
    </submittedName>
</protein>
<comment type="caution">
    <text evidence="1">The sequence shown here is derived from an EMBL/GenBank/DDBJ whole genome shotgun (WGS) entry which is preliminary data.</text>
</comment>
<dbReference type="Proteomes" id="UP001527882">
    <property type="component" value="Unassembled WGS sequence"/>
</dbReference>
<keyword evidence="2" id="KW-1185">Reference proteome</keyword>
<accession>A0ABT4QG42</accession>
<name>A0ABT4QG42_9BACL</name>
<organism evidence="1 2">
    <name type="scientific">Paenibacillus gyeongsangnamensis</name>
    <dbReference type="NCBI Taxonomy" id="3388067"/>
    <lineage>
        <taxon>Bacteria</taxon>
        <taxon>Bacillati</taxon>
        <taxon>Bacillota</taxon>
        <taxon>Bacilli</taxon>
        <taxon>Bacillales</taxon>
        <taxon>Paenibacillaceae</taxon>
        <taxon>Paenibacillus</taxon>
    </lineage>
</organism>
<dbReference type="EMBL" id="JAQAGZ010000020">
    <property type="protein sequence ID" value="MCZ8515854.1"/>
    <property type="molecule type" value="Genomic_DNA"/>
</dbReference>
<evidence type="ECO:0000313" key="2">
    <source>
        <dbReference type="Proteomes" id="UP001527882"/>
    </source>
</evidence>
<evidence type="ECO:0000313" key="1">
    <source>
        <dbReference type="EMBL" id="MCZ8515854.1"/>
    </source>
</evidence>